<reference evidence="1" key="1">
    <citation type="submission" date="2023-04" db="EMBL/GenBank/DDBJ databases">
        <title>Draft Genome sequencing of Naganishia species isolated from polar environments using Oxford Nanopore Technology.</title>
        <authorList>
            <person name="Leo P."/>
            <person name="Venkateswaran K."/>
        </authorList>
    </citation>
    <scope>NUCLEOTIDE SEQUENCE</scope>
    <source>
        <strain evidence="1">MNA-CCFEE 5261</strain>
    </source>
</reference>
<gene>
    <name evidence="1" type="ORF">QFC19_000945</name>
</gene>
<dbReference type="EMBL" id="JASBWR010000006">
    <property type="protein sequence ID" value="KAJ9112022.1"/>
    <property type="molecule type" value="Genomic_DNA"/>
</dbReference>
<evidence type="ECO:0000313" key="2">
    <source>
        <dbReference type="Proteomes" id="UP001241377"/>
    </source>
</evidence>
<proteinExistence type="predicted"/>
<accession>A0ACC2WN93</accession>
<organism evidence="1 2">
    <name type="scientific">Naganishia cerealis</name>
    <dbReference type="NCBI Taxonomy" id="610337"/>
    <lineage>
        <taxon>Eukaryota</taxon>
        <taxon>Fungi</taxon>
        <taxon>Dikarya</taxon>
        <taxon>Basidiomycota</taxon>
        <taxon>Agaricomycotina</taxon>
        <taxon>Tremellomycetes</taxon>
        <taxon>Filobasidiales</taxon>
        <taxon>Filobasidiaceae</taxon>
        <taxon>Naganishia</taxon>
    </lineage>
</organism>
<sequence>MVQFDRSGILDALYIEMLLFENRELQATVTKQEQIILGIRDRLNGTSLPRGKAEKVAMSADVTAEIEDATANSTADASADVSAAEVSTADAQAHVPTADTSVLAGLASPAALASPALASPALAEPADDVPVRSARRRREDDSVDETSQLDIKQASPTLGVTDAVDDRSSLYSESNLPARQSDGRRLAASADNSLTQHKNASNSSFGSNYKPRLKLPATLKNNGSRTPSALAPQTQLSLLQLQLQLQTLQTHTLILLLQESDLDTSSVSRTLASSTSGPIPPATPDAMQINKFPSNMSIDDRSIVSNPQSPPMHEPLRTPLGLLLHESLTAKLSRQPTTPGSSFQVMPSTVQEDEETTLLVKPDNFNTIDIVVASTINVHHQEVSLQRKLDDPNVSISICDKASGKEMWRIRKSYLQLVAFDNEIRPIVEYFGLPPLPEKTLFFSSSPPKVDTRRLQLQDFFNTLFLIPHIPRMLLFRICKYLSADLVNPLDDFKSGASKEGFLIRRYKGLGSTWKVRWCQVDGPYLEIYEAPGGTFLEQLPLWHTQIGRQSSDSVAEDKGYRHAFLILEQEKFKMSSTSKHFFCAESDTERDSWISALIQYTGWSDSATPAESTDSLVRGSERFGSNERVENLDEKEREKETKKSRKRSLFPFRKNADDDQSSQNQNQNSQPNSNSQFLSSQFSNSHQNSNSNSNSQPYQSAQLQPHFLSQPLLQASSELPLYIGNMKLDDSPAKTIFGRDVLEAYNLSHHEFQGRSIPSVCFRCLDYLVKTGAVYEEGIFRLSGSASQIRGLREQFNTKFDIDLCANPLPDIHTVAGLFKTYLRELPHPILGAQPYSDLQHIVMSRGDTGSKLSLAYIFRDYLSSEGNISKVNYDLCYVIFGFLKYVIENLSRNKMSLRNVCIVFVPTLNISLDILSTLLVDYDCIFAGGDPVPDHAREVLDIHIPNF</sequence>
<name>A0ACC2WN93_9TREE</name>
<comment type="caution">
    <text evidence="1">The sequence shown here is derived from an EMBL/GenBank/DDBJ whole genome shotgun (WGS) entry which is preliminary data.</text>
</comment>
<evidence type="ECO:0000313" key="1">
    <source>
        <dbReference type="EMBL" id="KAJ9112022.1"/>
    </source>
</evidence>
<protein>
    <submittedName>
        <fullName evidence="1">Uncharacterized protein</fullName>
    </submittedName>
</protein>
<keyword evidence="2" id="KW-1185">Reference proteome</keyword>
<dbReference type="Proteomes" id="UP001241377">
    <property type="component" value="Unassembled WGS sequence"/>
</dbReference>